<protein>
    <recommendedName>
        <fullName evidence="3">Stage III sporulation protein AF</fullName>
    </recommendedName>
</protein>
<name>A0A173QYV8_9FIRM</name>
<organism evidence="1 2">
    <name type="scientific">Faecalibacterium prausnitzii</name>
    <dbReference type="NCBI Taxonomy" id="853"/>
    <lineage>
        <taxon>Bacteria</taxon>
        <taxon>Bacillati</taxon>
        <taxon>Bacillota</taxon>
        <taxon>Clostridia</taxon>
        <taxon>Eubacteriales</taxon>
        <taxon>Oscillospiraceae</taxon>
        <taxon>Faecalibacterium</taxon>
    </lineage>
</organism>
<proteinExistence type="predicted"/>
<evidence type="ECO:0000313" key="1">
    <source>
        <dbReference type="EMBL" id="CUM70781.1"/>
    </source>
</evidence>
<dbReference type="OrthoDB" id="1862397at2"/>
<dbReference type="EMBL" id="CYXN01000001">
    <property type="protein sequence ID" value="CUM70781.1"/>
    <property type="molecule type" value="Genomic_DNA"/>
</dbReference>
<evidence type="ECO:0000313" key="2">
    <source>
        <dbReference type="Proteomes" id="UP000095649"/>
    </source>
</evidence>
<gene>
    <name evidence="1" type="ORF">ERS852582_00149</name>
</gene>
<sequence length="160" mass="16754">MQAFQRAAAVFCIACIGAELVSLFGGQSWAGRCIKAVAGLYILAVLLAQLPHLPGKVMTAFSGNTAPAATSTAQPDALETEILTETKAQLEEYCTAQCRQQFGLDIRVTVTLEKAGQQVVVKKAVAAFPAGCTAAQKQAVLSFLQQTLGTVPTAAEERAP</sequence>
<dbReference type="Proteomes" id="UP000095649">
    <property type="component" value="Unassembled WGS sequence"/>
</dbReference>
<dbReference type="AlphaFoldDB" id="A0A173QYV8"/>
<reference evidence="1 2" key="1">
    <citation type="submission" date="2015-09" db="EMBL/GenBank/DDBJ databases">
        <authorList>
            <consortium name="Pathogen Informatics"/>
        </authorList>
    </citation>
    <scope>NUCLEOTIDE SEQUENCE [LARGE SCALE GENOMIC DNA]</scope>
    <source>
        <strain evidence="1 2">2789STDY5834970</strain>
    </source>
</reference>
<accession>A0A173QYV8</accession>
<evidence type="ECO:0008006" key="3">
    <source>
        <dbReference type="Google" id="ProtNLM"/>
    </source>
</evidence>